<evidence type="ECO:0000313" key="1">
    <source>
        <dbReference type="EMBL" id="AQK50871.1"/>
    </source>
</evidence>
<dbReference type="STRING" id="4577.A0A1D6PWD1"/>
<proteinExistence type="predicted"/>
<sequence>MNAASLLCIQTLGYILIAKPKFMLQKDRLNLIETTPSSEVDYDSRNEVCVGAGAGDSNITGGIIQLYWSSILERCLDTNDQSLKEA</sequence>
<dbReference type="AlphaFoldDB" id="A0A1D6PWD1"/>
<organism evidence="1">
    <name type="scientific">Zea mays</name>
    <name type="common">Maize</name>
    <dbReference type="NCBI Taxonomy" id="4577"/>
    <lineage>
        <taxon>Eukaryota</taxon>
        <taxon>Viridiplantae</taxon>
        <taxon>Streptophyta</taxon>
        <taxon>Embryophyta</taxon>
        <taxon>Tracheophyta</taxon>
        <taxon>Spermatophyta</taxon>
        <taxon>Magnoliopsida</taxon>
        <taxon>Liliopsida</taxon>
        <taxon>Poales</taxon>
        <taxon>Poaceae</taxon>
        <taxon>PACMAD clade</taxon>
        <taxon>Panicoideae</taxon>
        <taxon>Andropogonodae</taxon>
        <taxon>Andropogoneae</taxon>
        <taxon>Tripsacinae</taxon>
        <taxon>Zea</taxon>
    </lineage>
</organism>
<name>A0A1D6PWD1_MAIZE</name>
<reference evidence="1" key="1">
    <citation type="submission" date="2015-12" db="EMBL/GenBank/DDBJ databases">
        <title>Update maize B73 reference genome by single molecule sequencing technologies.</title>
        <authorList>
            <consortium name="Maize Genome Sequencing Project"/>
            <person name="Ware D."/>
        </authorList>
    </citation>
    <scope>NUCLEOTIDE SEQUENCE</scope>
    <source>
        <tissue evidence="1">Seedling</tissue>
    </source>
</reference>
<dbReference type="InParanoid" id="A0A1D6PWD1"/>
<gene>
    <name evidence="1" type="ORF">ZEAMMB73_Zm00001d049603</name>
</gene>
<accession>A0A1D6PWD1</accession>
<protein>
    <submittedName>
        <fullName evidence="1">PHD finger family protein</fullName>
    </submittedName>
</protein>
<dbReference type="EMBL" id="CM000780">
    <property type="protein sequence ID" value="AQK50871.1"/>
    <property type="molecule type" value="Genomic_DNA"/>
</dbReference>